<evidence type="ECO:0000256" key="8">
    <source>
        <dbReference type="ARBA" id="ARBA00023136"/>
    </source>
</evidence>
<keyword evidence="3 9" id="KW-0500">Molybdenum</keyword>
<keyword evidence="4" id="KW-0997">Cell inner membrane</keyword>
<feature type="domain" description="Mop" evidence="11">
    <location>
        <begin position="290"/>
        <end position="356"/>
    </location>
</feature>
<evidence type="ECO:0000256" key="3">
    <source>
        <dbReference type="ARBA" id="ARBA00022505"/>
    </source>
</evidence>
<dbReference type="Gene3D" id="3.40.50.300">
    <property type="entry name" value="P-loop containing nucleotide triphosphate hydrolases"/>
    <property type="match status" value="1"/>
</dbReference>
<dbReference type="InterPro" id="IPR003593">
    <property type="entry name" value="AAA+_ATPase"/>
</dbReference>
<feature type="domain" description="ABC transporter" evidence="10">
    <location>
        <begin position="1"/>
        <end position="232"/>
    </location>
</feature>
<evidence type="ECO:0000313" key="13">
    <source>
        <dbReference type="Proteomes" id="UP001441944"/>
    </source>
</evidence>
<dbReference type="Pfam" id="PF03459">
    <property type="entry name" value="TOBE"/>
    <property type="match status" value="1"/>
</dbReference>
<evidence type="ECO:0000259" key="10">
    <source>
        <dbReference type="PROSITE" id="PS50893"/>
    </source>
</evidence>
<dbReference type="PANTHER" id="PTHR43514">
    <property type="entry name" value="ABC TRANSPORTER I FAMILY MEMBER 10"/>
    <property type="match status" value="1"/>
</dbReference>
<protein>
    <submittedName>
        <fullName evidence="12">Molybdenum ABC transporter ATP-binding protein</fullName>
    </submittedName>
</protein>
<dbReference type="PROSITE" id="PS50893">
    <property type="entry name" value="ABC_TRANSPORTER_2"/>
    <property type="match status" value="1"/>
</dbReference>
<dbReference type="InterPro" id="IPR004606">
    <property type="entry name" value="Mop_domain"/>
</dbReference>
<keyword evidence="2" id="KW-1003">Cell membrane</keyword>
<evidence type="ECO:0000256" key="5">
    <source>
        <dbReference type="ARBA" id="ARBA00022741"/>
    </source>
</evidence>
<keyword evidence="13" id="KW-1185">Reference proteome</keyword>
<dbReference type="InterPro" id="IPR003439">
    <property type="entry name" value="ABC_transporter-like_ATP-bd"/>
</dbReference>
<keyword evidence="5" id="KW-0547">Nucleotide-binding</keyword>
<dbReference type="RefSeq" id="WP_353401743.1">
    <property type="nucleotide sequence ID" value="NZ_BAABWU010000016.1"/>
</dbReference>
<keyword evidence="7" id="KW-1278">Translocase</keyword>
<evidence type="ECO:0000256" key="2">
    <source>
        <dbReference type="ARBA" id="ARBA00022475"/>
    </source>
</evidence>
<evidence type="ECO:0000256" key="6">
    <source>
        <dbReference type="ARBA" id="ARBA00022840"/>
    </source>
</evidence>
<comment type="caution">
    <text evidence="12">The sequence shown here is derived from an EMBL/GenBank/DDBJ whole genome shotgun (WGS) entry which is preliminary data.</text>
</comment>
<proteinExistence type="predicted"/>
<keyword evidence="8" id="KW-0472">Membrane</keyword>
<keyword evidence="6 12" id="KW-0067">ATP-binding</keyword>
<evidence type="ECO:0000256" key="9">
    <source>
        <dbReference type="PROSITE-ProRule" id="PRU01213"/>
    </source>
</evidence>
<dbReference type="NCBIfam" id="TIGR02142">
    <property type="entry name" value="modC_ABC"/>
    <property type="match status" value="1"/>
</dbReference>
<reference evidence="12 13" key="1">
    <citation type="submission" date="2024-04" db="EMBL/GenBank/DDBJ databases">
        <title>Draft genome sequence of Pseudophaeobacter arcticus NBRC 116598.</title>
        <authorList>
            <person name="Miyakawa T."/>
            <person name="Kusuya Y."/>
            <person name="Miura T."/>
        </authorList>
    </citation>
    <scope>NUCLEOTIDE SEQUENCE [LARGE SCALE GENOMIC DNA]</scope>
    <source>
        <strain evidence="12 13">SU-CL00105</strain>
    </source>
</reference>
<dbReference type="InterPro" id="IPR011868">
    <property type="entry name" value="ModC_ABC_ATP-bd"/>
</dbReference>
<dbReference type="InterPro" id="IPR005116">
    <property type="entry name" value="Transp-assoc_OB_typ1"/>
</dbReference>
<keyword evidence="1" id="KW-0813">Transport</keyword>
<evidence type="ECO:0000256" key="1">
    <source>
        <dbReference type="ARBA" id="ARBA00022448"/>
    </source>
</evidence>
<dbReference type="PANTHER" id="PTHR43514:SF4">
    <property type="entry name" value="ABC TRANSPORTER I FAMILY MEMBER 10"/>
    <property type="match status" value="1"/>
</dbReference>
<gene>
    <name evidence="12" type="primary">modC</name>
    <name evidence="12" type="ORF">NBRC116598_33900</name>
</gene>
<evidence type="ECO:0000259" key="11">
    <source>
        <dbReference type="PROSITE" id="PS51866"/>
    </source>
</evidence>
<evidence type="ECO:0000256" key="4">
    <source>
        <dbReference type="ARBA" id="ARBA00022519"/>
    </source>
</evidence>
<dbReference type="Pfam" id="PF00005">
    <property type="entry name" value="ABC_tran"/>
    <property type="match status" value="1"/>
</dbReference>
<dbReference type="GO" id="GO:0005524">
    <property type="term" value="F:ATP binding"/>
    <property type="evidence" value="ECO:0007669"/>
    <property type="project" value="UniProtKB-KW"/>
</dbReference>
<dbReference type="InterPro" id="IPR027417">
    <property type="entry name" value="P-loop_NTPase"/>
</dbReference>
<name>A0ABQ0APZ0_9RHOB</name>
<dbReference type="SUPFAM" id="SSF50331">
    <property type="entry name" value="MOP-like"/>
    <property type="match status" value="1"/>
</dbReference>
<evidence type="ECO:0000313" key="12">
    <source>
        <dbReference type="EMBL" id="GAA6197945.1"/>
    </source>
</evidence>
<dbReference type="SMART" id="SM00382">
    <property type="entry name" value="AAA"/>
    <property type="match status" value="1"/>
</dbReference>
<dbReference type="PROSITE" id="PS51866">
    <property type="entry name" value="MOP"/>
    <property type="match status" value="1"/>
</dbReference>
<organism evidence="12 13">
    <name type="scientific">Pseudophaeobacter arcticus</name>
    <dbReference type="NCBI Taxonomy" id="385492"/>
    <lineage>
        <taxon>Bacteria</taxon>
        <taxon>Pseudomonadati</taxon>
        <taxon>Pseudomonadota</taxon>
        <taxon>Alphaproteobacteria</taxon>
        <taxon>Rhodobacterales</taxon>
        <taxon>Paracoccaceae</taxon>
        <taxon>Pseudophaeobacter</taxon>
    </lineage>
</organism>
<accession>A0ABQ0APZ0</accession>
<dbReference type="InterPro" id="IPR050334">
    <property type="entry name" value="Molybdenum_import_ModC"/>
</dbReference>
<dbReference type="Proteomes" id="UP001441944">
    <property type="component" value="Unassembled WGS sequence"/>
</dbReference>
<dbReference type="PROSITE" id="PS00211">
    <property type="entry name" value="ABC_TRANSPORTER_1"/>
    <property type="match status" value="1"/>
</dbReference>
<dbReference type="InterPro" id="IPR017871">
    <property type="entry name" value="ABC_transporter-like_CS"/>
</dbReference>
<dbReference type="Gene3D" id="2.40.50.100">
    <property type="match status" value="1"/>
</dbReference>
<dbReference type="InterPro" id="IPR008995">
    <property type="entry name" value="Mo/tungstate-bd_C_term_dom"/>
</dbReference>
<sequence length="365" mass="39181">MLKVSLCQPLGQFTLDLSFEAPAGVTVLFGGSGAGKTTVINAVAGLIRPKTGRVALNDRLLFDLEQGVWLPPHRRRLGYIFQEARLFPHLTVRQNLLFGRWFAPRGAAREDFDRIVAMLGIGPLLQRHPVALSGGEKQRVAIGRALLSSPDLILADEPLAALDEARKEEILPYFERLRDEVKIPMLYVSHSAAEVARLATSVVVLKDGQVQRQGSAAEVLGDDRVMPTGVRAAGALLEARVLRHHPDGLSELDAGGLSLFLPQVQQAPGSLLRVRILAQDVILSRQRPEGLSALNILPAEVEQIRSGSGPGAMVSLNTDAGRLLARITRRSAQALELSPGAACYAVIKSVAIARNDVGGAAAAQR</sequence>
<dbReference type="SUPFAM" id="SSF52540">
    <property type="entry name" value="P-loop containing nucleoside triphosphate hydrolases"/>
    <property type="match status" value="1"/>
</dbReference>
<dbReference type="EMBL" id="BAABWU010000016">
    <property type="protein sequence ID" value="GAA6197945.1"/>
    <property type="molecule type" value="Genomic_DNA"/>
</dbReference>
<evidence type="ECO:0000256" key="7">
    <source>
        <dbReference type="ARBA" id="ARBA00022967"/>
    </source>
</evidence>